<comment type="similarity">
    <text evidence="6">Belongs to the TRAFAC class myosin-kinesin ATPase superfamily. Kinesin family. KIN-12 subfamily.</text>
</comment>
<name>A0ABD3I9U0_9MARC</name>
<dbReference type="SMART" id="SM00129">
    <property type="entry name" value="KISc"/>
    <property type="match status" value="1"/>
</dbReference>
<feature type="coiled-coil region" evidence="8">
    <location>
        <begin position="1197"/>
        <end position="1347"/>
    </location>
</feature>
<evidence type="ECO:0000256" key="8">
    <source>
        <dbReference type="SAM" id="Coils"/>
    </source>
</evidence>
<dbReference type="EMBL" id="JBJQOH010000001">
    <property type="protein sequence ID" value="KAL3700311.1"/>
    <property type="molecule type" value="Genomic_DNA"/>
</dbReference>
<dbReference type="PANTHER" id="PTHR37739">
    <property type="entry name" value="KINESIN-LIKE PROTEIN KIN-12D"/>
    <property type="match status" value="1"/>
</dbReference>
<evidence type="ECO:0000256" key="3">
    <source>
        <dbReference type="ARBA" id="ARBA00022840"/>
    </source>
</evidence>
<evidence type="ECO:0000313" key="12">
    <source>
        <dbReference type="Proteomes" id="UP001633002"/>
    </source>
</evidence>
<feature type="compositionally biased region" description="Polar residues" evidence="9">
    <location>
        <begin position="93"/>
        <end position="103"/>
    </location>
</feature>
<feature type="region of interest" description="Disordered" evidence="9">
    <location>
        <begin position="656"/>
        <end position="677"/>
    </location>
</feature>
<keyword evidence="3 7" id="KW-0067">ATP-binding</keyword>
<feature type="compositionally biased region" description="Low complexity" evidence="9">
    <location>
        <begin position="182"/>
        <end position="200"/>
    </location>
</feature>
<evidence type="ECO:0000256" key="4">
    <source>
        <dbReference type="ARBA" id="ARBA00023054"/>
    </source>
</evidence>
<dbReference type="FunFam" id="3.40.850.10:FF:000033">
    <property type="entry name" value="Kinesin-like protein KIN-12E"/>
    <property type="match status" value="1"/>
</dbReference>
<sequence>MRSNSKKSLTESSEGSSSTEPPVVSSTTPQRQPLCPIPESKRNPLTPTQAEQSLPDSAATTGTPKSKSDQPTPRAKAKLTFGDNQKYPHLENSEGSINTNLVNGTPEKNALANSRGKNSWHTHPRTSPAQFRHRPQQENNSVDIPSDLSTPPRGSKHSSADNSQVSTGYGHHNAPASARAGSSQSTPKSSRSSRSGYDSESGLHQHGTPSKSVSRTLKYVQQQQHSASSSASMAGFANLRSFGPQHAIPRTMGILQTVKGPGFQTNHTIVEQQYDLEEDPSFWTDHNVQVIIRTRPLNSSELAAQGTTRCLRQESPHTLTWLGQPESRYTFDHVAGENITQEKLFSVAGLPMVENCMAGYNSCMFAYGQTGSGKTHTMLGDIDDLDHRPSDKRGMTPRVFEYLFSKIRMEQERRQVEQLKFSCKCSFLEIYNEQITDLLEPTSTNLQLREDAKTGVYVENLTEIEVRSVQDIIGLLLQGSSNRKVAATNMNRESSRSHSVFTCIVESKWEVNSMTNSRYGRLHLVDLAGSERQKTSGAEGGRLKEAANINKSLSTLGLVIMILVDVANGKQRHVPYRDSKLTFLLQDSLGGNSKTIMIANVSPSSCNAMETLSTLKFAQRAKFIRNNAVINEDATGDVIVLRQQIQELKTEVDRLRRESMSRTTSMRFGSSLQSGSMDVDNSGDNIELGAADSSHSPDSSHVKTKAYILEKKLKGMEAVLAGSLRREHVSEDTTKKMAAEIEQLNRLVHQREEDSHCSKMMLRFREDKIRRLEGVADAMLSADLFYKEEQKALMEELQLMRSRLDRNPELTRFAMENIRLMEQLRRYQEFYDCGEKEVLLGEISVLRNQLLDVLDAKLGEDIGQLTTPQKRALAPEIAARARENELLLIEVQGYQKEVKECRINLNNCLEANAELTRQVDEMQAMITQLKGEIASKQQEEDALKILREQESISGPSSQEHSQRTIEELKTEIRKNEERWAAESEARLLLHEQLQTALQEAANLRAELESSRKWTEDFGSSHSMAERLQCTEASLAVAQETASTAQETVKQIRLETEELALQQRESLSSIEEAARQWRVEESELRAQLKNAEEEINRLTARLVSIGEIEGGVVVQPASDNLQDLQEVEKKFCEQITHLQLQVESVENLLKEEQQQRLVAEQRVEDLSKQLEECCSKLEHERTLVEAFEGQNLFSVFELERVQAELTRVSEQLRESESKAAVLQDQLEELEEICNRSERRRNHSDASRQTLQLKLEKARKEREEVKVANERFQAEKASRLAQEEETEVTRTQAETETALALTTMQEEIFELREELAAATESETLAKLQLLQLKHELEEFTLGNEELKVKCDTLVSEKDGELRNLEKQWEGATSKHIDYLAEGDEELMKASKEMDDMVESSFSPRLVDAWKALDFMDHEGEVSKKQRAFELLRQHLEEARSLARETEESVRALGDSIAPITQSADEAILRDVGKKTVAALLLVRHLADRVEELKTVNAVLAQEKAVLCLSVVEKEKCIGALQQKIEDDFSQQDALALQCQTLVSELDTTSQELEQARSQMKQSQLMLAQDAKVTEEQFLGLEARAVECLQRASNDIVCVYDRAETLESLLQEQAGIEDIISLFEASLVGLESLAGELHSDTSKVKSVEATVVSNRSIITSLQSKLFEARTILEDKTQEFERAKGEYEATQAALKEEHARLLQEKEQAQNDSAEQEEVMASLRSEVQMLDTSLEQAEREIADRTRALEALAVAKDELEIERDRLMITSREAAEKCAERELALVQREEEISRLESKVTDAEMREKLVSAQLEGLMVAKETWESEQEVTGQEIQGMKDEKEKLELEMTQMLAKLLEKENFVYQCLERSQRLLEAAQTKLSLLDADLGHFEHLRSNLEGNIRDLEITASRTVKGLEQKEKEVNRLQTQLETVQCQMEQVQDSFESLKAGVENERLLWVKENEIVAEEKESLRQVYLTTHSELREQIALAESKFFCSEEQLKSITKKLEKVNAQKTEVELELAAVNEDAALAISNLKLQEEELEEQRTSSDRLQSRYHEAEAKVLALESLIQQYQISEENWKSEKLQLVEKLKEVESMSSSVDQSAQGEALECSNLSASDEVPQAHIERLKSQVESLKRKVSDKDGTISSAKKQMEIAIANLKEAELEMDKRQGEKDTLKKTCDENASTILTLTLSLSRAEEEVSRKQLQVEAFEKEMLKVGEIVNEWEVKMLDAEKAWKVEKEELMKEIDSAKLEAREKGLEAAVLNQKFQETQFTLMEVESLVNLLVRANEKAKHTAKDLKHQRDELRQSQEVWVPERDRLLAAVNCLRVEMDEREEQVSLICEETAAELDQMLHIVSSAQGEIVLMRSEHEEEMQSLSNELKNMRIDLLQGNLGRKELVMEMDTMFASFEQQRSNVREVEVENTSLLEQLEAAKATQQLQFSEMEGLKANLIQLEEDFLVKENEADLLRTKLVEFESEIQDLNQTIALLTSEKNTAQESLSDLDTRMANTVANVQHLMEELEEERNEAANLELKLSEIMSDRRGQAASEAQAGQLKGEVNGLTSRLHYLENTLALAEREMDEYLQSSSASSYELTVERDALQTYASLQTERLSKLVQRMHLQEEQVQRLHEEVSSMNVELASARKAVDAEKAELQCKLQAANTDNGTLSEIVSGLQVEITEAEAAISQLHAELDGCRHRLREQEEAVNQKETDTEVLTSERNHLQDELLRQNDALRNSEQEVDSLRSVIAEHHRKEEEHASGVLMTLKALEIETVGDSTCMTDLHARVSQLMVDLERERGTVCDLREKLVQAESEQNNLICQLEAQLVEQSTALIGLEEEMAVMKEERMKLEGDSVAQTSELQQCLADERSRSTCLEEKLEMAEKEIAQLNCNLGETIQQLREEKDHFQITAANVKVQLEEGVRNCKDLEEKLAATEQDYATVLQTMEVKLQDISKEKAQLEIELSEQAAVHTRLLEELDTTKQDRTRKEEELEKLQSHMQSDKNELDVIREVAACDAQMLLLNKTELAELKEKCKSLARENDELKCEVIALESLVLDVEEDIQRKRKSVSELESKLRLEKDKTAEQESVQSVEHQAVQTAVEKLDSKERELAVVNADLETVLEENRDLRCRLTELEDRILDLQEEFERSKSAEHQAVQTAVEKLGSKERELAVVNADLETVLEENGDLRCRLTELEDRILDLQEEFERSKIASDKNSQYANKHLKESTLLQKQLDTLQREVAQHLSIQEQLKADFKVAREKNLTNGLLLTVYENETKILHQTLTDTVGLYEDTFSQRPDFSLLGQELASLRESITKSELQGMFEGLKEDIYSYQHAAAELLLRYSALEEELDDKRNHIGVLAHDFVLERENYLHTIQELKDDIRVAECERDQFQTDILVLTEQLEMAQSLADEHEAAAAEARQIAECSKSQAEEKETQARLLASSVEELESTIFALESQLGVVKRDSEKLRRAKEDVESELASVKQQRQLMQITIDRQDAQTARDFKDSKSAKTELDRMVIEMRNQQMQTRKTVESLQQECAEKDLQLRSCKVHITDLMSNAEKQASENQQKLKVLESMVEQLKTEERNVNSTAVAASKPSESKNNTTNKTKGSGSPFKCMGSGLSQQRSSEIDEELSAARKRIRELEATATARQKEVFMLNTKLAEAESMTHDVVRDLLGVKMDIASYATLLSQHKVQQIADKARRRTEEAHQKEEELEKLRSRLYELIIERESWLEEINRRQAESVAARVSAEKLRLRDSLLATDNEKLKVEVSSLRKKVSDLEEEYRKLSGQQNLQQRIHHHAKIKEENNALKSQNEDLSGKLRRTEILFTRVNDELARYRTAEGRSPFLNFDEEERLRKKLQETEENRMQLAQNFVSLCAAIITAAGIPRTSRDPDAATAMDALLQLQDRLEAMERELLDLKLKGRIANEKRRMSDLRDQHTPRRNISTNFTADQQITSPETSSR</sequence>
<evidence type="ECO:0000313" key="11">
    <source>
        <dbReference type="EMBL" id="KAL3700311.1"/>
    </source>
</evidence>
<proteinExistence type="inferred from homology"/>
<feature type="compositionally biased region" description="Low complexity" evidence="9">
    <location>
        <begin position="1"/>
        <end position="29"/>
    </location>
</feature>
<evidence type="ECO:0000259" key="10">
    <source>
        <dbReference type="PROSITE" id="PS50067"/>
    </source>
</evidence>
<feature type="region of interest" description="Disordered" evidence="9">
    <location>
        <begin position="1"/>
        <end position="232"/>
    </location>
</feature>
<feature type="region of interest" description="Disordered" evidence="9">
    <location>
        <begin position="3583"/>
        <end position="3626"/>
    </location>
</feature>
<dbReference type="PROSITE" id="PS50067">
    <property type="entry name" value="KINESIN_MOTOR_2"/>
    <property type="match status" value="1"/>
</dbReference>
<dbReference type="SUPFAM" id="SSF52540">
    <property type="entry name" value="P-loop containing nucleoside triphosphate hydrolases"/>
    <property type="match status" value="1"/>
</dbReference>
<reference evidence="11 12" key="1">
    <citation type="submission" date="2024-09" db="EMBL/GenBank/DDBJ databases">
        <title>Chromosome-scale assembly of Riccia sorocarpa.</title>
        <authorList>
            <person name="Paukszto L."/>
        </authorList>
    </citation>
    <scope>NUCLEOTIDE SEQUENCE [LARGE SCALE GENOMIC DNA]</scope>
    <source>
        <strain evidence="11">LP-2024</strain>
        <tissue evidence="11">Aerial parts of the thallus</tissue>
    </source>
</reference>
<feature type="coiled-coil region" evidence="8">
    <location>
        <begin position="1669"/>
        <end position="1879"/>
    </location>
</feature>
<evidence type="ECO:0000256" key="9">
    <source>
        <dbReference type="SAM" id="MobiDB-lite"/>
    </source>
</evidence>
<organism evidence="11 12">
    <name type="scientific">Riccia sorocarpa</name>
    <dbReference type="NCBI Taxonomy" id="122646"/>
    <lineage>
        <taxon>Eukaryota</taxon>
        <taxon>Viridiplantae</taxon>
        <taxon>Streptophyta</taxon>
        <taxon>Embryophyta</taxon>
        <taxon>Marchantiophyta</taxon>
        <taxon>Marchantiopsida</taxon>
        <taxon>Marchantiidae</taxon>
        <taxon>Marchantiales</taxon>
        <taxon>Ricciaceae</taxon>
        <taxon>Riccia</taxon>
    </lineage>
</organism>
<feature type="coiled-coil region" evidence="8">
    <location>
        <begin position="3333"/>
        <end position="3490"/>
    </location>
</feature>
<feature type="coiled-coil region" evidence="8">
    <location>
        <begin position="2119"/>
        <end position="2255"/>
    </location>
</feature>
<feature type="coiled-coil region" evidence="8">
    <location>
        <begin position="1908"/>
        <end position="1935"/>
    </location>
</feature>
<dbReference type="InterPro" id="IPR027417">
    <property type="entry name" value="P-loop_NTPase"/>
</dbReference>
<keyword evidence="12" id="KW-1185">Reference proteome</keyword>
<dbReference type="GO" id="GO:0003774">
    <property type="term" value="F:cytoskeletal motor activity"/>
    <property type="evidence" value="ECO:0007669"/>
    <property type="project" value="UniProtKB-UniRule"/>
</dbReference>
<dbReference type="Proteomes" id="UP001633002">
    <property type="component" value="Unassembled WGS sequence"/>
</dbReference>
<dbReference type="InterPro" id="IPR044986">
    <property type="entry name" value="KIF15/KIN-12"/>
</dbReference>
<dbReference type="Pfam" id="PF00225">
    <property type="entry name" value="Kinesin"/>
    <property type="match status" value="1"/>
</dbReference>
<feature type="region of interest" description="Disordered" evidence="9">
    <location>
        <begin position="2977"/>
        <end position="2996"/>
    </location>
</feature>
<feature type="coiled-coil region" evidence="8">
    <location>
        <begin position="898"/>
        <end position="1010"/>
    </location>
</feature>
<feature type="compositionally biased region" description="Polar residues" evidence="9">
    <location>
        <begin position="3599"/>
        <end position="3610"/>
    </location>
</feature>
<dbReference type="PROSITE" id="PS00411">
    <property type="entry name" value="KINESIN_MOTOR_1"/>
    <property type="match status" value="1"/>
</dbReference>
<dbReference type="Gene3D" id="3.40.850.10">
    <property type="entry name" value="Kinesin motor domain"/>
    <property type="match status" value="1"/>
</dbReference>
<comment type="caution">
    <text evidence="11">The sequence shown here is derived from an EMBL/GenBank/DDBJ whole genome shotgun (WGS) entry which is preliminary data.</text>
</comment>
<keyword evidence="1" id="KW-0493">Microtubule</keyword>
<feature type="compositionally biased region" description="Low complexity" evidence="9">
    <location>
        <begin position="221"/>
        <end position="232"/>
    </location>
</feature>
<feature type="coiled-coil region" evidence="8">
    <location>
        <begin position="3764"/>
        <end position="3828"/>
    </location>
</feature>
<keyword evidence="4 8" id="KW-0175">Coiled coil</keyword>
<feature type="coiled-coil region" evidence="8">
    <location>
        <begin position="1134"/>
        <end position="1168"/>
    </location>
</feature>
<accession>A0ABD3I9U0</accession>
<dbReference type="PRINTS" id="PR00380">
    <property type="entry name" value="KINESINHEAVY"/>
</dbReference>
<evidence type="ECO:0000256" key="7">
    <source>
        <dbReference type="PROSITE-ProRule" id="PRU00283"/>
    </source>
</evidence>
<feature type="coiled-coil region" evidence="8">
    <location>
        <begin position="3698"/>
        <end position="3735"/>
    </location>
</feature>
<gene>
    <name evidence="11" type="ORF">R1sor_018333</name>
</gene>
<feature type="coiled-coil region" evidence="8">
    <location>
        <begin position="3174"/>
        <end position="3250"/>
    </location>
</feature>
<evidence type="ECO:0000256" key="1">
    <source>
        <dbReference type="ARBA" id="ARBA00022701"/>
    </source>
</evidence>
<dbReference type="GO" id="GO:0005874">
    <property type="term" value="C:microtubule"/>
    <property type="evidence" value="ECO:0007669"/>
    <property type="project" value="UniProtKB-KW"/>
</dbReference>
<feature type="binding site" evidence="7">
    <location>
        <begin position="368"/>
        <end position="375"/>
    </location>
    <ligand>
        <name>ATP</name>
        <dbReference type="ChEBI" id="CHEBI:30616"/>
    </ligand>
</feature>
<protein>
    <recommendedName>
        <fullName evidence="10">Kinesin motor domain-containing protein</fullName>
    </recommendedName>
</protein>
<feature type="coiled-coil region" evidence="8">
    <location>
        <begin position="3626"/>
        <end position="3653"/>
    </location>
</feature>
<feature type="compositionally biased region" description="Polar residues" evidence="9">
    <location>
        <begin position="3945"/>
        <end position="3965"/>
    </location>
</feature>
<feature type="compositionally biased region" description="Polar residues" evidence="9">
    <location>
        <begin position="137"/>
        <end position="149"/>
    </location>
</feature>
<feature type="compositionally biased region" description="Basic and acidic residues" evidence="9">
    <location>
        <begin position="3932"/>
        <end position="3942"/>
    </location>
</feature>
<feature type="coiled-coil region" evidence="8">
    <location>
        <begin position="3854"/>
        <end position="3931"/>
    </location>
</feature>
<dbReference type="InterPro" id="IPR001752">
    <property type="entry name" value="Kinesin_motor_dom"/>
</dbReference>
<feature type="coiled-coil region" evidence="8">
    <location>
        <begin position="1536"/>
        <end position="1563"/>
    </location>
</feature>
<dbReference type="InterPro" id="IPR036961">
    <property type="entry name" value="Kinesin_motor_dom_sf"/>
</dbReference>
<feature type="coiled-coil region" evidence="8">
    <location>
        <begin position="1993"/>
        <end position="2069"/>
    </location>
</feature>
<evidence type="ECO:0000256" key="5">
    <source>
        <dbReference type="ARBA" id="ARBA00023175"/>
    </source>
</evidence>
<feature type="region of interest" description="Disordered" evidence="9">
    <location>
        <begin position="3932"/>
        <end position="3965"/>
    </location>
</feature>
<keyword evidence="5 7" id="KW-0505">Motor protein</keyword>
<feature type="domain" description="Kinesin motor" evidence="10">
    <location>
        <begin position="287"/>
        <end position="624"/>
    </location>
</feature>
<feature type="coiled-coil region" evidence="8">
    <location>
        <begin position="2607"/>
        <end position="2750"/>
    </location>
</feature>
<feature type="coiled-coil region" evidence="8">
    <location>
        <begin position="1034"/>
        <end position="1107"/>
    </location>
</feature>
<evidence type="ECO:0000256" key="6">
    <source>
        <dbReference type="ARBA" id="ARBA00034488"/>
    </source>
</evidence>
<dbReference type="GO" id="GO:0005524">
    <property type="term" value="F:ATP binding"/>
    <property type="evidence" value="ECO:0007669"/>
    <property type="project" value="UniProtKB-UniRule"/>
</dbReference>
<feature type="coiled-coil region" evidence="8">
    <location>
        <begin position="2362"/>
        <end position="2581"/>
    </location>
</feature>
<keyword evidence="2 7" id="KW-0547">Nucleotide-binding</keyword>
<dbReference type="InterPro" id="IPR019821">
    <property type="entry name" value="Kinesin_motor_CS"/>
</dbReference>
<feature type="compositionally biased region" description="Polar residues" evidence="9">
    <location>
        <begin position="43"/>
        <end position="71"/>
    </location>
</feature>
<dbReference type="PANTHER" id="PTHR37739:SF8">
    <property type="entry name" value="KINESIN-LIKE PROTEIN KIN-12D"/>
    <property type="match status" value="1"/>
</dbReference>
<evidence type="ECO:0000256" key="2">
    <source>
        <dbReference type="ARBA" id="ARBA00022741"/>
    </source>
</evidence>
<feature type="coiled-coil region" evidence="8">
    <location>
        <begin position="2284"/>
        <end position="2332"/>
    </location>
</feature>